<dbReference type="PANTHER" id="PTHR11879:SF20">
    <property type="entry name" value="ASPARTATE AMINOTRANSFERASE"/>
    <property type="match status" value="1"/>
</dbReference>
<comment type="catalytic activity">
    <reaction evidence="7">
        <text>L-aspartate + 2-oxoglutarate = oxaloacetate + L-glutamate</text>
        <dbReference type="Rhea" id="RHEA:21824"/>
        <dbReference type="ChEBI" id="CHEBI:16452"/>
        <dbReference type="ChEBI" id="CHEBI:16810"/>
        <dbReference type="ChEBI" id="CHEBI:29985"/>
        <dbReference type="ChEBI" id="CHEBI:29991"/>
        <dbReference type="EC" id="2.6.1.1"/>
    </reaction>
</comment>
<dbReference type="InterPro" id="IPR004839">
    <property type="entry name" value="Aminotransferase_I/II_large"/>
</dbReference>
<dbReference type="SUPFAM" id="SSF53383">
    <property type="entry name" value="PLP-dependent transferases"/>
    <property type="match status" value="1"/>
</dbReference>
<organism evidence="9 10">
    <name type="scientific">Penicillium argentinense</name>
    <dbReference type="NCBI Taxonomy" id="1131581"/>
    <lineage>
        <taxon>Eukaryota</taxon>
        <taxon>Fungi</taxon>
        <taxon>Dikarya</taxon>
        <taxon>Ascomycota</taxon>
        <taxon>Pezizomycotina</taxon>
        <taxon>Eurotiomycetes</taxon>
        <taxon>Eurotiomycetidae</taxon>
        <taxon>Eurotiales</taxon>
        <taxon>Aspergillaceae</taxon>
        <taxon>Penicillium</taxon>
    </lineage>
</organism>
<dbReference type="InterPro" id="IPR004838">
    <property type="entry name" value="NHTrfase_class1_PyrdxlP-BS"/>
</dbReference>
<evidence type="ECO:0000256" key="3">
    <source>
        <dbReference type="ARBA" id="ARBA00011738"/>
    </source>
</evidence>
<proteinExistence type="inferred from homology"/>
<feature type="domain" description="Aminotransferase class I/classII large" evidence="8">
    <location>
        <begin position="44"/>
        <end position="371"/>
    </location>
</feature>
<dbReference type="Gene3D" id="3.90.1150.10">
    <property type="entry name" value="Aspartate Aminotransferase, domain 1"/>
    <property type="match status" value="1"/>
</dbReference>
<keyword evidence="5 7" id="KW-0808">Transferase</keyword>
<dbReference type="CDD" id="cd00609">
    <property type="entry name" value="AAT_like"/>
    <property type="match status" value="1"/>
</dbReference>
<evidence type="ECO:0000256" key="6">
    <source>
        <dbReference type="ARBA" id="ARBA00022898"/>
    </source>
</evidence>
<dbReference type="PROSITE" id="PS00105">
    <property type="entry name" value="AA_TRANSFER_CLASS_1"/>
    <property type="match status" value="1"/>
</dbReference>
<dbReference type="GO" id="GO:0005829">
    <property type="term" value="C:cytosol"/>
    <property type="evidence" value="ECO:0007669"/>
    <property type="project" value="TreeGrafter"/>
</dbReference>
<name>A0A9W9F7H4_9EURO</name>
<dbReference type="EMBL" id="JAPQKI010000006">
    <property type="protein sequence ID" value="KAJ5095043.1"/>
    <property type="molecule type" value="Genomic_DNA"/>
</dbReference>
<reference evidence="9" key="1">
    <citation type="submission" date="2022-11" db="EMBL/GenBank/DDBJ databases">
        <authorList>
            <person name="Petersen C."/>
        </authorList>
    </citation>
    <scope>NUCLEOTIDE SEQUENCE</scope>
    <source>
        <strain evidence="9">IBT 30761</strain>
    </source>
</reference>
<accession>A0A9W9F7H4</accession>
<keyword evidence="10" id="KW-1185">Reference proteome</keyword>
<dbReference type="RefSeq" id="XP_056473193.1">
    <property type="nucleotide sequence ID" value="XM_056619827.1"/>
</dbReference>
<sequence>MGSISDPSKLKPNPRLSLFSTLPPIPADEPFSVNGAYLSDTHPQKVNLGIGVYRTSTGNPWPLNVVEEAESRIYDARNKDRHEYLSIQGDREFLNLASDLVFGFDSTTSPQIRDRVTSVQTVSGTGANRLGAELLSRHIRPKTVWIPNPTWANHHTIWDLAGVPEKSYPYYDAQKKKFNYIGTMESLSKAQKNDVVILHACAHNPTGADPTPTQWESIARLCAERGLIPFFDLAYQGFASGDAAQDAWAIRHFFGLELEFCVAQSFSKNFGLYGQRVGALHVVSFPSLDKNTAAGGVGGDILANLCHLVRGEYSMAPRGGAEIVRTVLGDAELRGRWYEDLGVMSTRIQDMRRALYGELVRLGTPGSWEHVLDQVCSALILRDIVS</sequence>
<comment type="caution">
    <text evidence="9">The sequence shown here is derived from an EMBL/GenBank/DDBJ whole genome shotgun (WGS) entry which is preliminary data.</text>
</comment>
<comment type="cofactor">
    <cofactor evidence="1">
        <name>pyridoxal 5'-phosphate</name>
        <dbReference type="ChEBI" id="CHEBI:597326"/>
    </cofactor>
</comment>
<dbReference type="PANTHER" id="PTHR11879">
    <property type="entry name" value="ASPARTATE AMINOTRANSFERASE"/>
    <property type="match status" value="1"/>
</dbReference>
<evidence type="ECO:0000256" key="5">
    <source>
        <dbReference type="ARBA" id="ARBA00022679"/>
    </source>
</evidence>
<dbReference type="GeneID" id="81358806"/>
<comment type="miscellaneous">
    <text evidence="7">In eukaryotes there are cytoplasmic, mitochondrial and chloroplastic isozymes.</text>
</comment>
<dbReference type="InterPro" id="IPR015422">
    <property type="entry name" value="PyrdxlP-dep_Trfase_small"/>
</dbReference>
<dbReference type="InterPro" id="IPR015424">
    <property type="entry name" value="PyrdxlP-dep_Trfase"/>
</dbReference>
<evidence type="ECO:0000256" key="2">
    <source>
        <dbReference type="ARBA" id="ARBA00007441"/>
    </source>
</evidence>
<keyword evidence="4 7" id="KW-0032">Aminotransferase</keyword>
<reference evidence="9" key="2">
    <citation type="journal article" date="2023" name="IMA Fungus">
        <title>Comparative genomic study of the Penicillium genus elucidates a diverse pangenome and 15 lateral gene transfer events.</title>
        <authorList>
            <person name="Petersen C."/>
            <person name="Sorensen T."/>
            <person name="Nielsen M.R."/>
            <person name="Sondergaard T.E."/>
            <person name="Sorensen J.L."/>
            <person name="Fitzpatrick D.A."/>
            <person name="Frisvad J.C."/>
            <person name="Nielsen K.L."/>
        </authorList>
    </citation>
    <scope>NUCLEOTIDE SEQUENCE</scope>
    <source>
        <strain evidence="9">IBT 30761</strain>
    </source>
</reference>
<comment type="similarity">
    <text evidence="2">Belongs to the class-I pyridoxal-phosphate-dependent aminotransferase family.</text>
</comment>
<dbReference type="Proteomes" id="UP001149074">
    <property type="component" value="Unassembled WGS sequence"/>
</dbReference>
<dbReference type="EC" id="2.6.1.1" evidence="7"/>
<keyword evidence="6" id="KW-0663">Pyridoxal phosphate</keyword>
<comment type="subunit">
    <text evidence="3 7">Homodimer.</text>
</comment>
<dbReference type="OrthoDB" id="550424at2759"/>
<dbReference type="Pfam" id="PF00155">
    <property type="entry name" value="Aminotran_1_2"/>
    <property type="match status" value="1"/>
</dbReference>
<dbReference type="Gene3D" id="3.40.640.10">
    <property type="entry name" value="Type I PLP-dependent aspartate aminotransferase-like (Major domain)"/>
    <property type="match status" value="1"/>
</dbReference>
<evidence type="ECO:0000256" key="7">
    <source>
        <dbReference type="RuleBase" id="RU000480"/>
    </source>
</evidence>
<evidence type="ECO:0000259" key="8">
    <source>
        <dbReference type="Pfam" id="PF00155"/>
    </source>
</evidence>
<protein>
    <recommendedName>
        <fullName evidence="7">Aspartate aminotransferase</fullName>
        <ecNumber evidence="7">2.6.1.1</ecNumber>
    </recommendedName>
</protein>
<evidence type="ECO:0000313" key="9">
    <source>
        <dbReference type="EMBL" id="KAJ5095043.1"/>
    </source>
</evidence>
<dbReference type="GO" id="GO:0030170">
    <property type="term" value="F:pyridoxal phosphate binding"/>
    <property type="evidence" value="ECO:0007669"/>
    <property type="project" value="InterPro"/>
</dbReference>
<dbReference type="PRINTS" id="PR00799">
    <property type="entry name" value="TRANSAMINASE"/>
</dbReference>
<dbReference type="GO" id="GO:0004069">
    <property type="term" value="F:L-aspartate:2-oxoglutarate aminotransferase activity"/>
    <property type="evidence" value="ECO:0007669"/>
    <property type="project" value="UniProtKB-EC"/>
</dbReference>
<dbReference type="GO" id="GO:0006532">
    <property type="term" value="P:aspartate biosynthetic process"/>
    <property type="evidence" value="ECO:0007669"/>
    <property type="project" value="TreeGrafter"/>
</dbReference>
<dbReference type="InterPro" id="IPR000796">
    <property type="entry name" value="Asp_trans"/>
</dbReference>
<dbReference type="AlphaFoldDB" id="A0A9W9F7H4"/>
<dbReference type="FunFam" id="3.40.640.10:FF:000066">
    <property type="entry name" value="Aspartate aminotransferase"/>
    <property type="match status" value="1"/>
</dbReference>
<evidence type="ECO:0000313" key="10">
    <source>
        <dbReference type="Proteomes" id="UP001149074"/>
    </source>
</evidence>
<gene>
    <name evidence="9" type="ORF">N7532_007334</name>
</gene>
<evidence type="ECO:0000256" key="4">
    <source>
        <dbReference type="ARBA" id="ARBA00022576"/>
    </source>
</evidence>
<evidence type="ECO:0000256" key="1">
    <source>
        <dbReference type="ARBA" id="ARBA00001933"/>
    </source>
</evidence>
<dbReference type="InterPro" id="IPR015421">
    <property type="entry name" value="PyrdxlP-dep_Trfase_major"/>
</dbReference>